<sequence>MKKIAKQTAILTVIGCLALPLHAQDHDQAGSQNETKSGQREEQPGQPAISITKDGSLPLEQLSGKKVFVVFRNSGKLTEVLADRVAHLGGQVVQSSEGADVVLEGEGVFMAAREFGNRQARADVGEVFEKAGHVETKNKSLNIVLSHGGPVFSAAESMAILNFLDVVGEATGFKGWFNNLVAGDPDGFCFKGCEYRQGTTISLEMRGRDGARIGTASVTAGAEDRKLTPLPLIEAALGAMLSEFGGRSQQTDAGTTANSQ</sequence>
<protein>
    <submittedName>
        <fullName evidence="3">Uncharacterized protein</fullName>
    </submittedName>
</protein>
<dbReference type="EMBL" id="VPFL01000001">
    <property type="protein sequence ID" value="TXF13561.1"/>
    <property type="molecule type" value="Genomic_DNA"/>
</dbReference>
<keyword evidence="4" id="KW-1185">Reference proteome</keyword>
<evidence type="ECO:0000256" key="1">
    <source>
        <dbReference type="SAM" id="MobiDB-lite"/>
    </source>
</evidence>
<feature type="chain" id="PRO_5022964553" evidence="2">
    <location>
        <begin position="24"/>
        <end position="260"/>
    </location>
</feature>
<dbReference type="InParanoid" id="A0A5C7EYQ4"/>
<feature type="region of interest" description="Disordered" evidence="1">
    <location>
        <begin position="26"/>
        <end position="54"/>
    </location>
</feature>
<gene>
    <name evidence="3" type="ORF">FR698_00070</name>
</gene>
<dbReference type="RefSeq" id="WP_147798147.1">
    <property type="nucleotide sequence ID" value="NZ_VPFL01000001.1"/>
</dbReference>
<organism evidence="3 4">
    <name type="scientific">Pelomicrobium methylotrophicum</name>
    <dbReference type="NCBI Taxonomy" id="2602750"/>
    <lineage>
        <taxon>Bacteria</taxon>
        <taxon>Pseudomonadati</taxon>
        <taxon>Pseudomonadota</taxon>
        <taxon>Hydrogenophilia</taxon>
        <taxon>Hydrogenophilia incertae sedis</taxon>
        <taxon>Pelomicrobium</taxon>
    </lineage>
</organism>
<dbReference type="Proteomes" id="UP000321201">
    <property type="component" value="Unassembled WGS sequence"/>
</dbReference>
<accession>A0A5C7EYQ4</accession>
<evidence type="ECO:0000313" key="4">
    <source>
        <dbReference type="Proteomes" id="UP000321201"/>
    </source>
</evidence>
<feature type="signal peptide" evidence="2">
    <location>
        <begin position="1"/>
        <end position="23"/>
    </location>
</feature>
<keyword evidence="2" id="KW-0732">Signal</keyword>
<proteinExistence type="predicted"/>
<evidence type="ECO:0000256" key="2">
    <source>
        <dbReference type="SAM" id="SignalP"/>
    </source>
</evidence>
<name>A0A5C7EYQ4_9PROT</name>
<dbReference type="AlphaFoldDB" id="A0A5C7EYQ4"/>
<comment type="caution">
    <text evidence="3">The sequence shown here is derived from an EMBL/GenBank/DDBJ whole genome shotgun (WGS) entry which is preliminary data.</text>
</comment>
<evidence type="ECO:0000313" key="3">
    <source>
        <dbReference type="EMBL" id="TXF13561.1"/>
    </source>
</evidence>
<reference evidence="3 4" key="1">
    <citation type="submission" date="2019-08" db="EMBL/GenBank/DDBJ databases">
        <title>Pelomicrobium methylotrophicum gen. nov., sp. nov. a moderately thermophilic, facultatively anaerobic, lithoautotrophic and methylotrophic bacterium isolated from a terrestrial mud volcano.</title>
        <authorList>
            <person name="Slobodkina G.B."/>
            <person name="Merkel A.Y."/>
            <person name="Slobodkin A.I."/>
        </authorList>
    </citation>
    <scope>NUCLEOTIDE SEQUENCE [LARGE SCALE GENOMIC DNA]</scope>
    <source>
        <strain evidence="3 4">SM250</strain>
    </source>
</reference>
<dbReference type="OrthoDB" id="8912112at2"/>